<evidence type="ECO:0000313" key="2">
    <source>
        <dbReference type="EMBL" id="CAL6072970.1"/>
    </source>
</evidence>
<dbReference type="EMBL" id="CATOUU010000492">
    <property type="protein sequence ID" value="CAI9931529.1"/>
    <property type="molecule type" value="Genomic_DNA"/>
</dbReference>
<sequence length="391" mass="45319">MLMQSSSNLQKNTNDTYQSEAPAMLDKYNKSMIENYQKQIKDGTLTVEMDPDLNNLDFIRLLNLNKLVLKYCEYIIPKLESSTIKQLELTECYIQSVKDFQLENLEVLVIRNSLFDILESKTLAQEITMFYKLKELILQKCITDFSPLSQMTGLTKLSLIECNLHSTEALRPLINLEKLILNGNDIDITTVQYLTNLTELALMECNLVNLDALRPLINLKELHLDYSKVDITSVQYLTNLTNLSLGLCNLVNIDVLRPLKKLKVLDIYKNKIVYLQPLIELKQLSTIDVSYNKIIDTESIQLHPNFNNFILYGQKQPTQEQLEVANMMRNIQNTITFLKQINKKSSRIKEINTVFRQKINQQLQDSYNSHEQFVARVAQLFQKTNVFDGCQ</sequence>
<evidence type="ECO:0000313" key="3">
    <source>
        <dbReference type="Proteomes" id="UP001642409"/>
    </source>
</evidence>
<dbReference type="PANTHER" id="PTHR12904">
    <property type="match status" value="1"/>
</dbReference>
<comment type="caution">
    <text evidence="1">The sequence shown here is derived from an EMBL/GenBank/DDBJ whole genome shotgun (WGS) entry which is preliminary data.</text>
</comment>
<dbReference type="PROSITE" id="PS51450">
    <property type="entry name" value="LRR"/>
    <property type="match status" value="1"/>
</dbReference>
<organism evidence="1">
    <name type="scientific">Hexamita inflata</name>
    <dbReference type="NCBI Taxonomy" id="28002"/>
    <lineage>
        <taxon>Eukaryota</taxon>
        <taxon>Metamonada</taxon>
        <taxon>Diplomonadida</taxon>
        <taxon>Hexamitidae</taxon>
        <taxon>Hexamitinae</taxon>
        <taxon>Hexamita</taxon>
    </lineage>
</organism>
<proteinExistence type="predicted"/>
<dbReference type="EMBL" id="CAXDID020000298">
    <property type="protein sequence ID" value="CAL6072970.1"/>
    <property type="molecule type" value="Genomic_DNA"/>
</dbReference>
<reference evidence="1" key="1">
    <citation type="submission" date="2023-06" db="EMBL/GenBank/DDBJ databases">
        <authorList>
            <person name="Kurt Z."/>
        </authorList>
    </citation>
    <scope>NUCLEOTIDE SEQUENCE</scope>
</reference>
<keyword evidence="3" id="KW-1185">Reference proteome</keyword>
<dbReference type="InterPro" id="IPR051341">
    <property type="entry name" value="Zyg-11_UBL_adapter"/>
</dbReference>
<dbReference type="SUPFAM" id="SSF52058">
    <property type="entry name" value="L domain-like"/>
    <property type="match status" value="1"/>
</dbReference>
<dbReference type="InterPro" id="IPR032675">
    <property type="entry name" value="LRR_dom_sf"/>
</dbReference>
<accession>A0AA86P409</accession>
<dbReference type="PANTHER" id="PTHR12904:SF23">
    <property type="entry name" value="PROTEIN ZER-1 HOMOLOG"/>
    <property type="match status" value="1"/>
</dbReference>
<gene>
    <name evidence="1" type="ORF">HINF_LOCUS19174</name>
    <name evidence="2" type="ORF">HINF_LOCUS55879</name>
</gene>
<protein>
    <submittedName>
        <fullName evidence="1">Leucine-rich repeat protein</fullName>
    </submittedName>
    <submittedName>
        <fullName evidence="2">Leucine-rich_repeat protein</fullName>
    </submittedName>
</protein>
<dbReference type="AlphaFoldDB" id="A0AA86P409"/>
<dbReference type="Gene3D" id="3.80.10.10">
    <property type="entry name" value="Ribonuclease Inhibitor"/>
    <property type="match status" value="1"/>
</dbReference>
<name>A0AA86P409_9EUKA</name>
<evidence type="ECO:0000313" key="1">
    <source>
        <dbReference type="EMBL" id="CAI9931529.1"/>
    </source>
</evidence>
<dbReference type="Proteomes" id="UP001642409">
    <property type="component" value="Unassembled WGS sequence"/>
</dbReference>
<dbReference type="InterPro" id="IPR001611">
    <property type="entry name" value="Leu-rich_rpt"/>
</dbReference>
<reference evidence="2 3" key="2">
    <citation type="submission" date="2024-07" db="EMBL/GenBank/DDBJ databases">
        <authorList>
            <person name="Akdeniz Z."/>
        </authorList>
    </citation>
    <scope>NUCLEOTIDE SEQUENCE [LARGE SCALE GENOMIC DNA]</scope>
</reference>